<protein>
    <submittedName>
        <fullName evidence="1">Uncharacterized protein</fullName>
    </submittedName>
</protein>
<name>A0A3N4JPJ9_9PEZI</name>
<accession>A0A3N4JPJ9</accession>
<sequence length="240" mass="27553">MLFLRNHLKLQKIKIECIPVLSVQTLYGNLPAAPEETLLDEGRGITELALNCFNVRIGTAIRLTERHGKTLRNLAFVSSDLAMENSYARIGPDCAANFALLKQHLVSQAPGLISFQIFRAKNLLLPPLARGTAYLITPTKFRRLYRDSSRNRMRELVENLPELRFAADWKSLAWFILRDRYGKREVNDLVPVDKVAWKLETDEMEERALDRSFSWNGRFSSRIPLSAEANWIKPRGTTHM</sequence>
<proteinExistence type="predicted"/>
<keyword evidence="2" id="KW-1185">Reference proteome</keyword>
<organism evidence="1 2">
    <name type="scientific">Choiromyces venosus 120613-1</name>
    <dbReference type="NCBI Taxonomy" id="1336337"/>
    <lineage>
        <taxon>Eukaryota</taxon>
        <taxon>Fungi</taxon>
        <taxon>Dikarya</taxon>
        <taxon>Ascomycota</taxon>
        <taxon>Pezizomycotina</taxon>
        <taxon>Pezizomycetes</taxon>
        <taxon>Pezizales</taxon>
        <taxon>Tuberaceae</taxon>
        <taxon>Choiromyces</taxon>
    </lineage>
</organism>
<evidence type="ECO:0000313" key="2">
    <source>
        <dbReference type="Proteomes" id="UP000276215"/>
    </source>
</evidence>
<evidence type="ECO:0000313" key="1">
    <source>
        <dbReference type="EMBL" id="RPB00234.1"/>
    </source>
</evidence>
<gene>
    <name evidence="1" type="ORF">L873DRAFT_839070</name>
</gene>
<reference evidence="1 2" key="1">
    <citation type="journal article" date="2018" name="Nat. Ecol. Evol.">
        <title>Pezizomycetes genomes reveal the molecular basis of ectomycorrhizal truffle lifestyle.</title>
        <authorList>
            <person name="Murat C."/>
            <person name="Payen T."/>
            <person name="Noel B."/>
            <person name="Kuo A."/>
            <person name="Morin E."/>
            <person name="Chen J."/>
            <person name="Kohler A."/>
            <person name="Krizsan K."/>
            <person name="Balestrini R."/>
            <person name="Da Silva C."/>
            <person name="Montanini B."/>
            <person name="Hainaut M."/>
            <person name="Levati E."/>
            <person name="Barry K.W."/>
            <person name="Belfiori B."/>
            <person name="Cichocki N."/>
            <person name="Clum A."/>
            <person name="Dockter R.B."/>
            <person name="Fauchery L."/>
            <person name="Guy J."/>
            <person name="Iotti M."/>
            <person name="Le Tacon F."/>
            <person name="Lindquist E.A."/>
            <person name="Lipzen A."/>
            <person name="Malagnac F."/>
            <person name="Mello A."/>
            <person name="Molinier V."/>
            <person name="Miyauchi S."/>
            <person name="Poulain J."/>
            <person name="Riccioni C."/>
            <person name="Rubini A."/>
            <person name="Sitrit Y."/>
            <person name="Splivallo R."/>
            <person name="Traeger S."/>
            <person name="Wang M."/>
            <person name="Zifcakova L."/>
            <person name="Wipf D."/>
            <person name="Zambonelli A."/>
            <person name="Paolocci F."/>
            <person name="Nowrousian M."/>
            <person name="Ottonello S."/>
            <person name="Baldrian P."/>
            <person name="Spatafora J.W."/>
            <person name="Henrissat B."/>
            <person name="Nagy L.G."/>
            <person name="Aury J.M."/>
            <person name="Wincker P."/>
            <person name="Grigoriev I.V."/>
            <person name="Bonfante P."/>
            <person name="Martin F.M."/>
        </authorList>
    </citation>
    <scope>NUCLEOTIDE SEQUENCE [LARGE SCALE GENOMIC DNA]</scope>
    <source>
        <strain evidence="1 2">120613-1</strain>
    </source>
</reference>
<dbReference type="AlphaFoldDB" id="A0A3N4JPJ9"/>
<dbReference type="Proteomes" id="UP000276215">
    <property type="component" value="Unassembled WGS sequence"/>
</dbReference>
<dbReference type="EMBL" id="ML120382">
    <property type="protein sequence ID" value="RPB00234.1"/>
    <property type="molecule type" value="Genomic_DNA"/>
</dbReference>